<evidence type="ECO:0000313" key="14">
    <source>
        <dbReference type="Proteomes" id="UP000001449"/>
    </source>
</evidence>
<dbReference type="Gene3D" id="3.40.50.1000">
    <property type="entry name" value="HAD superfamily/HAD-like"/>
    <property type="match status" value="1"/>
</dbReference>
<evidence type="ECO:0000256" key="11">
    <source>
        <dbReference type="SAM" id="Phobius"/>
    </source>
</evidence>
<dbReference type="Gene3D" id="2.70.150.10">
    <property type="entry name" value="Calcium-transporting ATPase, cytoplasmic transduction domain A"/>
    <property type="match status" value="1"/>
</dbReference>
<dbReference type="SUPFAM" id="SSF81653">
    <property type="entry name" value="Calcium ATPase, transduction domain A"/>
    <property type="match status" value="1"/>
</dbReference>
<dbReference type="KEGG" id="tps:THAPS_29057"/>
<keyword evidence="3 11" id="KW-0812">Transmembrane</keyword>
<evidence type="ECO:0000256" key="8">
    <source>
        <dbReference type="ARBA" id="ARBA00022967"/>
    </source>
</evidence>
<dbReference type="InterPro" id="IPR001757">
    <property type="entry name" value="P_typ_ATPase"/>
</dbReference>
<keyword evidence="10 11" id="KW-0472">Membrane</keyword>
<comment type="subcellular location">
    <subcellularLocation>
        <location evidence="1">Membrane</location>
        <topology evidence="1">Multi-pass membrane protein</topology>
    </subcellularLocation>
</comment>
<dbReference type="PaxDb" id="35128-Thaps29057"/>
<evidence type="ECO:0000256" key="7">
    <source>
        <dbReference type="ARBA" id="ARBA00022842"/>
    </source>
</evidence>
<dbReference type="InParanoid" id="B5YNZ0"/>
<dbReference type="GO" id="GO:0005524">
    <property type="term" value="F:ATP binding"/>
    <property type="evidence" value="ECO:0007669"/>
    <property type="project" value="UniProtKB-KW"/>
</dbReference>
<evidence type="ECO:0000256" key="4">
    <source>
        <dbReference type="ARBA" id="ARBA00022723"/>
    </source>
</evidence>
<dbReference type="SFLD" id="SFLDS00003">
    <property type="entry name" value="Haloacid_Dehalogenase"/>
    <property type="match status" value="1"/>
</dbReference>
<feature type="transmembrane region" description="Helical" evidence="11">
    <location>
        <begin position="333"/>
        <end position="353"/>
    </location>
</feature>
<dbReference type="PANTHER" id="PTHR45630">
    <property type="entry name" value="CATION-TRANSPORTING ATPASE-RELATED"/>
    <property type="match status" value="1"/>
</dbReference>
<organism evidence="13 14">
    <name type="scientific">Thalassiosira pseudonana</name>
    <name type="common">Marine diatom</name>
    <name type="synonym">Cyclotella nana</name>
    <dbReference type="NCBI Taxonomy" id="35128"/>
    <lineage>
        <taxon>Eukaryota</taxon>
        <taxon>Sar</taxon>
        <taxon>Stramenopiles</taxon>
        <taxon>Ochrophyta</taxon>
        <taxon>Bacillariophyta</taxon>
        <taxon>Coscinodiscophyceae</taxon>
        <taxon>Thalassiosirophycidae</taxon>
        <taxon>Thalassiosirales</taxon>
        <taxon>Thalassiosiraceae</taxon>
        <taxon>Thalassiosira</taxon>
    </lineage>
</organism>
<gene>
    <name evidence="13" type="ORF">THAPS_29057</name>
</gene>
<dbReference type="GO" id="GO:0046872">
    <property type="term" value="F:metal ion binding"/>
    <property type="evidence" value="ECO:0007669"/>
    <property type="project" value="UniProtKB-KW"/>
</dbReference>
<accession>B5YNZ0</accession>
<dbReference type="GO" id="GO:0140358">
    <property type="term" value="F:P-type transmembrane transporter activity"/>
    <property type="evidence" value="ECO:0007669"/>
    <property type="project" value="InterPro"/>
</dbReference>
<keyword evidence="5" id="KW-0547">Nucleotide-binding</keyword>
<dbReference type="InterPro" id="IPR036412">
    <property type="entry name" value="HAD-like_sf"/>
</dbReference>
<dbReference type="SUPFAM" id="SSF81665">
    <property type="entry name" value="Calcium ATPase, transmembrane domain M"/>
    <property type="match status" value="1"/>
</dbReference>
<dbReference type="eggNOG" id="KOG0209">
    <property type="taxonomic scope" value="Eukaryota"/>
</dbReference>
<evidence type="ECO:0000259" key="12">
    <source>
        <dbReference type="Pfam" id="PF00122"/>
    </source>
</evidence>
<evidence type="ECO:0000256" key="9">
    <source>
        <dbReference type="ARBA" id="ARBA00022989"/>
    </source>
</evidence>
<proteinExistence type="inferred from homology"/>
<dbReference type="EMBL" id="CP001160">
    <property type="protein sequence ID" value="ACI64716.1"/>
    <property type="molecule type" value="Genomic_DNA"/>
</dbReference>
<dbReference type="InterPro" id="IPR008250">
    <property type="entry name" value="ATPase_P-typ_transduc_dom_A_sf"/>
</dbReference>
<dbReference type="SFLD" id="SFLDG00002">
    <property type="entry name" value="C1.7:_P-type_atpase_like"/>
    <property type="match status" value="1"/>
</dbReference>
<keyword evidence="9 11" id="KW-1133">Transmembrane helix</keyword>
<dbReference type="Pfam" id="PF00122">
    <property type="entry name" value="E1-E2_ATPase"/>
    <property type="match status" value="1"/>
</dbReference>
<dbReference type="Gene3D" id="3.40.1110.10">
    <property type="entry name" value="Calcium-transporting ATPase, cytoplasmic domain N"/>
    <property type="match status" value="1"/>
</dbReference>
<reference evidence="13 14" key="1">
    <citation type="journal article" date="2004" name="Science">
        <title>The genome of the diatom Thalassiosira pseudonana: ecology, evolution, and metabolism.</title>
        <authorList>
            <person name="Armbrust E.V."/>
            <person name="Berges J.A."/>
            <person name="Bowler C."/>
            <person name="Green B.R."/>
            <person name="Martinez D."/>
            <person name="Putnam N.H."/>
            <person name="Zhou S."/>
            <person name="Allen A.E."/>
            <person name="Apt K.E."/>
            <person name="Bechner M."/>
            <person name="Brzezinski M.A."/>
            <person name="Chaal B.K."/>
            <person name="Chiovitti A."/>
            <person name="Davis A.K."/>
            <person name="Demarest M.S."/>
            <person name="Detter J.C."/>
            <person name="Glavina T."/>
            <person name="Goodstein D."/>
            <person name="Hadi M.Z."/>
            <person name="Hellsten U."/>
            <person name="Hildebrand M."/>
            <person name="Jenkins B.D."/>
            <person name="Jurka J."/>
            <person name="Kapitonov V.V."/>
            <person name="Kroger N."/>
            <person name="Lau W.W."/>
            <person name="Lane T.W."/>
            <person name="Larimer F.W."/>
            <person name="Lippmeier J.C."/>
            <person name="Lucas S."/>
            <person name="Medina M."/>
            <person name="Montsant A."/>
            <person name="Obornik M."/>
            <person name="Parker M.S."/>
            <person name="Palenik B."/>
            <person name="Pazour G.J."/>
            <person name="Richardson P.M."/>
            <person name="Rynearson T.A."/>
            <person name="Saito M.A."/>
            <person name="Schwartz D.C."/>
            <person name="Thamatrakoln K."/>
            <person name="Valentin K."/>
            <person name="Vardi A."/>
            <person name="Wilkerson F.P."/>
            <person name="Rokhsar D.S."/>
        </authorList>
    </citation>
    <scope>NUCLEOTIDE SEQUENCE [LARGE SCALE GENOMIC DNA]</scope>
    <source>
        <strain evidence="13 14">CCMP1335</strain>
    </source>
</reference>
<dbReference type="Pfam" id="PF13246">
    <property type="entry name" value="Cation_ATPase"/>
    <property type="match status" value="1"/>
</dbReference>
<feature type="transmembrane region" description="Helical" evidence="11">
    <location>
        <begin position="134"/>
        <end position="154"/>
    </location>
</feature>
<protein>
    <recommendedName>
        <fullName evidence="12">P-type ATPase A domain-containing protein</fullName>
    </recommendedName>
</protein>
<dbReference type="AlphaFoldDB" id="B5YNZ0"/>
<dbReference type="InterPro" id="IPR023214">
    <property type="entry name" value="HAD_sf"/>
</dbReference>
<reference evidence="13 14" key="2">
    <citation type="journal article" date="2008" name="Nature">
        <title>The Phaeodactylum genome reveals the evolutionary history of diatom genomes.</title>
        <authorList>
            <person name="Bowler C."/>
            <person name="Allen A.E."/>
            <person name="Badger J.H."/>
            <person name="Grimwood J."/>
            <person name="Jabbari K."/>
            <person name="Kuo A."/>
            <person name="Maheswari U."/>
            <person name="Martens C."/>
            <person name="Maumus F."/>
            <person name="Otillar R.P."/>
            <person name="Rayko E."/>
            <person name="Salamov A."/>
            <person name="Vandepoele K."/>
            <person name="Beszteri B."/>
            <person name="Gruber A."/>
            <person name="Heijde M."/>
            <person name="Katinka M."/>
            <person name="Mock T."/>
            <person name="Valentin K."/>
            <person name="Verret F."/>
            <person name="Berges J.A."/>
            <person name="Brownlee C."/>
            <person name="Cadoret J.P."/>
            <person name="Chiovitti A."/>
            <person name="Choi C.J."/>
            <person name="Coesel S."/>
            <person name="De Martino A."/>
            <person name="Detter J.C."/>
            <person name="Durkin C."/>
            <person name="Falciatore A."/>
            <person name="Fournet J."/>
            <person name="Haruta M."/>
            <person name="Huysman M.J."/>
            <person name="Jenkins B.D."/>
            <person name="Jiroutova K."/>
            <person name="Jorgensen R.E."/>
            <person name="Joubert Y."/>
            <person name="Kaplan A."/>
            <person name="Kroger N."/>
            <person name="Kroth P.G."/>
            <person name="La Roche J."/>
            <person name="Lindquist E."/>
            <person name="Lommer M."/>
            <person name="Martin-Jezequel V."/>
            <person name="Lopez P.J."/>
            <person name="Lucas S."/>
            <person name="Mangogna M."/>
            <person name="McGinnis K."/>
            <person name="Medlin L.K."/>
            <person name="Montsant A."/>
            <person name="Oudot-Le Secq M.P."/>
            <person name="Napoli C."/>
            <person name="Obornik M."/>
            <person name="Parker M.S."/>
            <person name="Petit J.L."/>
            <person name="Porcel B.M."/>
            <person name="Poulsen N."/>
            <person name="Robison M."/>
            <person name="Rychlewski L."/>
            <person name="Rynearson T.A."/>
            <person name="Schmutz J."/>
            <person name="Shapiro H."/>
            <person name="Siaut M."/>
            <person name="Stanley M."/>
            <person name="Sussman M.R."/>
            <person name="Taylor A.R."/>
            <person name="Vardi A."/>
            <person name="von Dassow P."/>
            <person name="Vyverman W."/>
            <person name="Willis A."/>
            <person name="Wyrwicz L.S."/>
            <person name="Rokhsar D.S."/>
            <person name="Weissenbach J."/>
            <person name="Armbrust E.V."/>
            <person name="Green B.R."/>
            <person name="Van de Peer Y."/>
            <person name="Grigoriev I.V."/>
        </authorList>
    </citation>
    <scope>NUCLEOTIDE SEQUENCE [LARGE SCALE GENOMIC DNA]</scope>
    <source>
        <strain evidence="13 14">CCMP1335</strain>
    </source>
</reference>
<dbReference type="InterPro" id="IPR023299">
    <property type="entry name" value="ATPase_P-typ_cyto_dom_N"/>
</dbReference>
<feature type="transmembrane region" description="Helical" evidence="11">
    <location>
        <begin position="109"/>
        <end position="128"/>
    </location>
</feature>
<dbReference type="InterPro" id="IPR044492">
    <property type="entry name" value="P_typ_ATPase_HD_dom"/>
</dbReference>
<dbReference type="GO" id="GO:0019829">
    <property type="term" value="F:ATPase-coupled monoatomic cation transmembrane transporter activity"/>
    <property type="evidence" value="ECO:0000318"/>
    <property type="project" value="GO_Central"/>
</dbReference>
<keyword evidence="4" id="KW-0479">Metal-binding</keyword>
<dbReference type="NCBIfam" id="TIGR01657">
    <property type="entry name" value="P-ATPase-V"/>
    <property type="match status" value="1"/>
</dbReference>
<comment type="similarity">
    <text evidence="2">Belongs to the cation transport ATPase (P-type) (TC 3.A.3) family. Type V subfamily.</text>
</comment>
<dbReference type="InterPro" id="IPR023298">
    <property type="entry name" value="ATPase_P-typ_TM_dom_sf"/>
</dbReference>
<keyword evidence="14" id="KW-1185">Reference proteome</keyword>
<dbReference type="RefSeq" id="XP_002295999.1">
    <property type="nucleotide sequence ID" value="XM_002295963.1"/>
</dbReference>
<evidence type="ECO:0000313" key="13">
    <source>
        <dbReference type="EMBL" id="ACI64716.1"/>
    </source>
</evidence>
<dbReference type="PRINTS" id="PR00119">
    <property type="entry name" value="CATATPASE"/>
</dbReference>
<dbReference type="InterPro" id="IPR018303">
    <property type="entry name" value="ATPase_P-typ_P_site"/>
</dbReference>
<evidence type="ECO:0000256" key="6">
    <source>
        <dbReference type="ARBA" id="ARBA00022840"/>
    </source>
</evidence>
<sequence>MNYVSVDSESNLPTHACITPSKAGESPILVPLLYMPSLGITMEYHRRRYYLNTEENEWTKIRCNTTMPLPFFQTWSGIANTHQMEAAGIRFGENKFDVRQPTFKEMYKAQLLSPFTVFQLFCVVLWMLDDYWQYSAFTLFMILTFEATVVFSRIKSLSALRGMGNRARMVNVFRKGEWGKVWTTDLLPGDILSLTRCVPPKKKESENDGDVVPADILLLRGSTVVNEASLTGESVPQMKEGISELVEGEHLDMKTRHKTHVLYAGTKMLQCKGASDKPAPVSHHHAYGDIPNPPDGGCVCFVLRTGFSSAQGKLVRMIEGSQEKVKGHEKETALLLFLLFFFAMASSSYVLYHGLRDENRSQYELLLHCILIITSVIPPELPMQMALAVNNSLMTLMKLQIFCTEPFRVPIAGKLDACLFDKTGTLTTDELVPVGVFGAKSLGADLAKLSNSSVKKGGKDEADSQLLTPMTKLSHEAALVLTGCHSLVLIDGETTGDPLESAALKAMRWEKEKGTPFTFPNTSPSSEIEILSRHHFSSKLQRMSCVVKDLSNRKYYAVVKGSPEMIGKHLSQKPKGYDETAKYLSRRGYRVIALAYKPLSSTADVDVAKDTRSVCEENLIFAGFVSFTCRVRRDTKLVLRKLKEGGMSVAMVTGDALLTAIHVAKERHNSTKPILILEQDDNGTMYWLRYDDDTRGSRYVANEVPKLAKSYDLAVTGNNLETAYEYDVATKTILEHFKVFARMTPDAKETVIECLHSVGKLCLMCGDGANDVGALKQADVGVALLSGFGDVNVDKGEDGNKKKGLAESALVDVSSNITVISRQDFEAAKAGPVWALKLKINALATIAGQLENLEVDELPMVKIGDASVAAPFTSKIPSIRSCVDIVRQGRCTLVTSIQMYQILALNCLISAYSLSVLYLDGVKYGDVQMTAMGMLGSVSYMSVSRAKPLDKLSSVKPLTSIFHPSLFVSLLGQFGVHLATMMWAVRTAKQHLEDDHKVDLDGEFKPGILNSVVFLVSNVQQVTVFVVNLQGRPFMTGLTENRPLLWSLLATFMLTFMFASESVPGLNKYFQLVPFPSEEFRDFIIKILIGDVTICFLFDRAMKLLFCPQILKASVEGTTMKDVMGLARTVLVIGFLMHTFLGDSDQWDEMLEQERLAALNDTNATEDLKTAMKDAVKACVGSECVDDVQMHDEF</sequence>
<dbReference type="InterPro" id="IPR059000">
    <property type="entry name" value="ATPase_P-type_domA"/>
</dbReference>
<evidence type="ECO:0000256" key="5">
    <source>
        <dbReference type="ARBA" id="ARBA00022741"/>
    </source>
</evidence>
<dbReference type="Proteomes" id="UP000001449">
    <property type="component" value="Chromosome 7"/>
</dbReference>
<evidence type="ECO:0000256" key="3">
    <source>
        <dbReference type="ARBA" id="ARBA00022692"/>
    </source>
</evidence>
<dbReference type="SUPFAM" id="SSF56784">
    <property type="entry name" value="HAD-like"/>
    <property type="match status" value="1"/>
</dbReference>
<evidence type="ECO:0000256" key="10">
    <source>
        <dbReference type="ARBA" id="ARBA00023136"/>
    </source>
</evidence>
<feature type="domain" description="P-type ATPase A" evidence="12">
    <location>
        <begin position="167"/>
        <end position="318"/>
    </location>
</feature>
<dbReference type="SUPFAM" id="SSF81660">
    <property type="entry name" value="Metal cation-transporting ATPase, ATP-binding domain N"/>
    <property type="match status" value="1"/>
</dbReference>
<dbReference type="SFLD" id="SFLDF00027">
    <property type="entry name" value="p-type_atpase"/>
    <property type="match status" value="1"/>
</dbReference>
<dbReference type="OMA" id="WPTYQSL"/>
<dbReference type="FunCoup" id="B5YNZ0">
    <property type="interactions" value="498"/>
</dbReference>
<evidence type="ECO:0000256" key="1">
    <source>
        <dbReference type="ARBA" id="ARBA00004141"/>
    </source>
</evidence>
<name>B5YNZ0_THAPS</name>
<dbReference type="PANTHER" id="PTHR45630:SF6">
    <property type="entry name" value="CATION-TRANSPORTING P-TYPE ATPASE N-TERMINAL DOMAIN-CONTAINING PROTEIN"/>
    <property type="match status" value="1"/>
</dbReference>
<keyword evidence="8" id="KW-1278">Translocase</keyword>
<dbReference type="GO" id="GO:0016887">
    <property type="term" value="F:ATP hydrolysis activity"/>
    <property type="evidence" value="ECO:0007669"/>
    <property type="project" value="InterPro"/>
</dbReference>
<dbReference type="InterPro" id="IPR006544">
    <property type="entry name" value="P-type_TPase_V"/>
</dbReference>
<dbReference type="NCBIfam" id="TIGR01494">
    <property type="entry name" value="ATPase_P-type"/>
    <property type="match status" value="1"/>
</dbReference>
<evidence type="ECO:0000256" key="2">
    <source>
        <dbReference type="ARBA" id="ARBA00006000"/>
    </source>
</evidence>
<keyword evidence="7" id="KW-0460">Magnesium</keyword>
<dbReference type="GO" id="GO:0016020">
    <property type="term" value="C:membrane"/>
    <property type="evidence" value="ECO:0000318"/>
    <property type="project" value="GO_Central"/>
</dbReference>
<dbReference type="GeneID" id="7443407"/>
<dbReference type="PROSITE" id="PS00154">
    <property type="entry name" value="ATPASE_E1_E2"/>
    <property type="match status" value="1"/>
</dbReference>
<dbReference type="HOGENOM" id="CLU_001828_4_1_1"/>
<dbReference type="GO" id="GO:0055085">
    <property type="term" value="P:transmembrane transport"/>
    <property type="evidence" value="ECO:0000318"/>
    <property type="project" value="GO_Central"/>
</dbReference>
<keyword evidence="6" id="KW-0067">ATP-binding</keyword>